<comment type="caution">
    <text evidence="1">The sequence shown here is derived from an EMBL/GenBank/DDBJ whole genome shotgun (WGS) entry which is preliminary data.</text>
</comment>
<accession>W2WFP8</accession>
<dbReference type="Proteomes" id="UP000018958">
    <property type="component" value="Unassembled WGS sequence"/>
</dbReference>
<dbReference type="EMBL" id="ANIX01002964">
    <property type="protein sequence ID" value="ETP09306.1"/>
    <property type="molecule type" value="Genomic_DNA"/>
</dbReference>
<name>W2WFP8_PHYNI</name>
<evidence type="ECO:0000313" key="1">
    <source>
        <dbReference type="EMBL" id="ETP09306.1"/>
    </source>
</evidence>
<gene>
    <name evidence="1" type="ORF">F441_14823</name>
</gene>
<proteinExistence type="predicted"/>
<sequence>MMNGDKDAMGKDGMLVEAFSDADYANCVALSTMVSVQCG</sequence>
<evidence type="ECO:0000313" key="2">
    <source>
        <dbReference type="Proteomes" id="UP000018958"/>
    </source>
</evidence>
<protein>
    <submittedName>
        <fullName evidence="1">Uncharacterized protein</fullName>
    </submittedName>
</protein>
<organism evidence="1 2">
    <name type="scientific">Phytophthora nicotianae CJ01A1</name>
    <dbReference type="NCBI Taxonomy" id="1317063"/>
    <lineage>
        <taxon>Eukaryota</taxon>
        <taxon>Sar</taxon>
        <taxon>Stramenopiles</taxon>
        <taxon>Oomycota</taxon>
        <taxon>Peronosporomycetes</taxon>
        <taxon>Peronosporales</taxon>
        <taxon>Peronosporaceae</taxon>
        <taxon>Phytophthora</taxon>
    </lineage>
</organism>
<reference evidence="1 2" key="1">
    <citation type="submission" date="2013-11" db="EMBL/GenBank/DDBJ databases">
        <title>The Genome Sequence of Phytophthora parasitica CJ01A1.</title>
        <authorList>
            <consortium name="The Broad Institute Genomics Platform"/>
            <person name="Russ C."/>
            <person name="Tyler B."/>
            <person name="Panabieres F."/>
            <person name="Shan W."/>
            <person name="Tripathy S."/>
            <person name="Grunwald N."/>
            <person name="Machado M."/>
            <person name="Johnson C.S."/>
            <person name="Walker B."/>
            <person name="Young S.K."/>
            <person name="Zeng Q."/>
            <person name="Gargeya S."/>
            <person name="Fitzgerald M."/>
            <person name="Haas B."/>
            <person name="Abouelleil A."/>
            <person name="Allen A.W."/>
            <person name="Alvarado L."/>
            <person name="Arachchi H.M."/>
            <person name="Berlin A.M."/>
            <person name="Chapman S.B."/>
            <person name="Gainer-Dewar J."/>
            <person name="Goldberg J."/>
            <person name="Griggs A."/>
            <person name="Gujja S."/>
            <person name="Hansen M."/>
            <person name="Howarth C."/>
            <person name="Imamovic A."/>
            <person name="Ireland A."/>
            <person name="Larimer J."/>
            <person name="McCowan C."/>
            <person name="Murphy C."/>
            <person name="Pearson M."/>
            <person name="Poon T.W."/>
            <person name="Priest M."/>
            <person name="Roberts A."/>
            <person name="Saif S."/>
            <person name="Shea T."/>
            <person name="Sisk P."/>
            <person name="Sykes S."/>
            <person name="Wortman J."/>
            <person name="Nusbaum C."/>
            <person name="Birren B."/>
        </authorList>
    </citation>
    <scope>NUCLEOTIDE SEQUENCE [LARGE SCALE GENOMIC DNA]</scope>
    <source>
        <strain evidence="1 2">CJ01A1</strain>
    </source>
</reference>
<dbReference type="AlphaFoldDB" id="W2WFP8"/>